<dbReference type="AlphaFoldDB" id="A0A9W7X601"/>
<dbReference type="InterPro" id="IPR018378">
    <property type="entry name" value="C-type_lectin_CS"/>
</dbReference>
<keyword evidence="6" id="KW-1185">Reference proteome</keyword>
<dbReference type="Gene3D" id="3.10.100.10">
    <property type="entry name" value="Mannose-Binding Protein A, subunit A"/>
    <property type="match status" value="1"/>
</dbReference>
<dbReference type="SUPFAM" id="SSF56436">
    <property type="entry name" value="C-type lectin-like"/>
    <property type="match status" value="1"/>
</dbReference>
<dbReference type="PANTHER" id="PTHR22803">
    <property type="entry name" value="MANNOSE, PHOSPHOLIPASE, LECTIN RECEPTOR RELATED"/>
    <property type="match status" value="1"/>
</dbReference>
<dbReference type="InterPro" id="IPR016187">
    <property type="entry name" value="CTDL_fold"/>
</dbReference>
<dbReference type="PROSITE" id="PS00615">
    <property type="entry name" value="C_TYPE_LECTIN_1"/>
    <property type="match status" value="1"/>
</dbReference>
<evidence type="ECO:0000259" key="4">
    <source>
        <dbReference type="PROSITE" id="PS50041"/>
    </source>
</evidence>
<dbReference type="SMART" id="SM00034">
    <property type="entry name" value="CLECT"/>
    <property type="match status" value="1"/>
</dbReference>
<dbReference type="InterPro" id="IPR033989">
    <property type="entry name" value="CD209-like_CTLD"/>
</dbReference>
<comment type="caution">
    <text evidence="5">The sequence shown here is derived from an EMBL/GenBank/DDBJ whole genome shotgun (WGS) entry which is preliminary data.</text>
</comment>
<dbReference type="Proteomes" id="UP001059041">
    <property type="component" value="Linkage Group LG1"/>
</dbReference>
<feature type="domain" description="C-type lectin" evidence="4">
    <location>
        <begin position="62"/>
        <end position="171"/>
    </location>
</feature>
<dbReference type="InterPro" id="IPR050111">
    <property type="entry name" value="C-type_lectin/snaclec_domain"/>
</dbReference>
<dbReference type="PROSITE" id="PS50041">
    <property type="entry name" value="C_TYPE_LECTIN_2"/>
    <property type="match status" value="1"/>
</dbReference>
<evidence type="ECO:0000256" key="2">
    <source>
        <dbReference type="ARBA" id="ARBA00023157"/>
    </source>
</evidence>
<evidence type="ECO:0000313" key="6">
    <source>
        <dbReference type="Proteomes" id="UP001059041"/>
    </source>
</evidence>
<keyword evidence="3" id="KW-0175">Coiled coil</keyword>
<dbReference type="EMBL" id="JAFHDT010000001">
    <property type="protein sequence ID" value="KAI7814747.1"/>
    <property type="molecule type" value="Genomic_DNA"/>
</dbReference>
<dbReference type="Pfam" id="PF00059">
    <property type="entry name" value="Lectin_C"/>
    <property type="match status" value="1"/>
</dbReference>
<evidence type="ECO:0000256" key="3">
    <source>
        <dbReference type="SAM" id="Coils"/>
    </source>
</evidence>
<feature type="coiled-coil region" evidence="3">
    <location>
        <begin position="17"/>
        <end position="51"/>
    </location>
</feature>
<evidence type="ECO:0000313" key="5">
    <source>
        <dbReference type="EMBL" id="KAI7814747.1"/>
    </source>
</evidence>
<reference evidence="5" key="1">
    <citation type="submission" date="2021-02" db="EMBL/GenBank/DDBJ databases">
        <title>Comparative genomics reveals that relaxation of natural selection precedes convergent phenotypic evolution of cavefish.</title>
        <authorList>
            <person name="Peng Z."/>
        </authorList>
    </citation>
    <scope>NUCLEOTIDE SEQUENCE</scope>
    <source>
        <tissue evidence="5">Muscle</tissue>
    </source>
</reference>
<protein>
    <submittedName>
        <fullName evidence="5">CD209 antigen-like</fullName>
    </submittedName>
</protein>
<dbReference type="InterPro" id="IPR016186">
    <property type="entry name" value="C-type_lectin-like/link_sf"/>
</dbReference>
<evidence type="ECO:0000256" key="1">
    <source>
        <dbReference type="ARBA" id="ARBA00022734"/>
    </source>
</evidence>
<name>A0A9W7X601_TRIRA</name>
<gene>
    <name evidence="5" type="ORF">IRJ41_024004</name>
</gene>
<sequence>MRCLLIHTNNHQFHINNKNTTEERDQLLTNCTRLTEERDKLLAKNKDLAAETFVFTEGWIFYQFHFYYMSSEPKSWTESRLYCRDRGADLIIINNREEQDFVKNTFNKTVWIGLSDSDEEGGWKWVDGSTLTTSFWASNEPNSYLGNEDCVVTYLRWADYPCTHTFKSICEKAFLK</sequence>
<dbReference type="GO" id="GO:0030246">
    <property type="term" value="F:carbohydrate binding"/>
    <property type="evidence" value="ECO:0007669"/>
    <property type="project" value="UniProtKB-KW"/>
</dbReference>
<dbReference type="Gene3D" id="1.20.5.400">
    <property type="match status" value="1"/>
</dbReference>
<dbReference type="InterPro" id="IPR001304">
    <property type="entry name" value="C-type_lectin-like"/>
</dbReference>
<keyword evidence="2" id="KW-1015">Disulfide bond</keyword>
<dbReference type="CDD" id="cd03590">
    <property type="entry name" value="CLECT_DC-SIGN_like"/>
    <property type="match status" value="1"/>
</dbReference>
<accession>A0A9W7X601</accession>
<keyword evidence="1" id="KW-0430">Lectin</keyword>
<organism evidence="5 6">
    <name type="scientific">Triplophysa rosa</name>
    <name type="common">Cave loach</name>
    <dbReference type="NCBI Taxonomy" id="992332"/>
    <lineage>
        <taxon>Eukaryota</taxon>
        <taxon>Metazoa</taxon>
        <taxon>Chordata</taxon>
        <taxon>Craniata</taxon>
        <taxon>Vertebrata</taxon>
        <taxon>Euteleostomi</taxon>
        <taxon>Actinopterygii</taxon>
        <taxon>Neopterygii</taxon>
        <taxon>Teleostei</taxon>
        <taxon>Ostariophysi</taxon>
        <taxon>Cypriniformes</taxon>
        <taxon>Nemacheilidae</taxon>
        <taxon>Triplophysa</taxon>
    </lineage>
</organism>
<proteinExistence type="predicted"/>